<comment type="subcellular location">
    <subcellularLocation>
        <location evidence="1">Cell membrane</location>
        <topology evidence="1">Multi-pass membrane protein</topology>
    </subcellularLocation>
</comment>
<dbReference type="SUPFAM" id="SSF52540">
    <property type="entry name" value="P-loop containing nucleoside triphosphate hydrolases"/>
    <property type="match status" value="1"/>
</dbReference>
<dbReference type="Gene3D" id="3.40.50.300">
    <property type="entry name" value="P-loop containing nucleotide triphosphate hydrolases"/>
    <property type="match status" value="2"/>
</dbReference>
<comment type="caution">
    <text evidence="9">The sequence shown here is derived from an EMBL/GenBank/DDBJ whole genome shotgun (WGS) entry which is preliminary data.</text>
</comment>
<reference evidence="9 10" key="1">
    <citation type="submission" date="2019-02" db="EMBL/GenBank/DDBJ databases">
        <title>Genomic Encyclopedia of Archaeal and Bacterial Type Strains, Phase II (KMG-II): from individual species to whole genera.</title>
        <authorList>
            <person name="Goeker M."/>
        </authorList>
    </citation>
    <scope>NUCLEOTIDE SEQUENCE [LARGE SCALE GENOMIC DNA]</scope>
    <source>
        <strain evidence="9 10">DSM 18101</strain>
    </source>
</reference>
<evidence type="ECO:0000256" key="1">
    <source>
        <dbReference type="ARBA" id="ARBA00004651"/>
    </source>
</evidence>
<dbReference type="Pfam" id="PF10412">
    <property type="entry name" value="TrwB_AAD_bind"/>
    <property type="match status" value="1"/>
</dbReference>
<dbReference type="RefSeq" id="WP_165419998.1">
    <property type="nucleotide sequence ID" value="NZ_SHKW01000001.1"/>
</dbReference>
<dbReference type="PANTHER" id="PTHR37937:SF1">
    <property type="entry name" value="CONJUGATIVE TRANSFER: DNA TRANSPORT"/>
    <property type="match status" value="1"/>
</dbReference>
<evidence type="ECO:0000256" key="3">
    <source>
        <dbReference type="ARBA" id="ARBA00022692"/>
    </source>
</evidence>
<feature type="region of interest" description="Disordered" evidence="6">
    <location>
        <begin position="599"/>
        <end position="638"/>
    </location>
</feature>
<dbReference type="GO" id="GO:0005886">
    <property type="term" value="C:plasma membrane"/>
    <property type="evidence" value="ECO:0007669"/>
    <property type="project" value="UniProtKB-SubCell"/>
</dbReference>
<organism evidence="9 10">
    <name type="scientific">Edaphobacter modestus</name>
    <dbReference type="NCBI Taxonomy" id="388466"/>
    <lineage>
        <taxon>Bacteria</taxon>
        <taxon>Pseudomonadati</taxon>
        <taxon>Acidobacteriota</taxon>
        <taxon>Terriglobia</taxon>
        <taxon>Terriglobales</taxon>
        <taxon>Acidobacteriaceae</taxon>
        <taxon>Edaphobacter</taxon>
    </lineage>
</organism>
<dbReference type="EMBL" id="SHKW01000001">
    <property type="protein sequence ID" value="RZU40428.1"/>
    <property type="molecule type" value="Genomic_DNA"/>
</dbReference>
<gene>
    <name evidence="9" type="ORF">BDD14_1889</name>
</gene>
<evidence type="ECO:0000256" key="7">
    <source>
        <dbReference type="SAM" id="Phobius"/>
    </source>
</evidence>
<evidence type="ECO:0000256" key="2">
    <source>
        <dbReference type="ARBA" id="ARBA00022475"/>
    </source>
</evidence>
<evidence type="ECO:0000256" key="5">
    <source>
        <dbReference type="ARBA" id="ARBA00023136"/>
    </source>
</evidence>
<keyword evidence="3 7" id="KW-0812">Transmembrane</keyword>
<evidence type="ECO:0000313" key="10">
    <source>
        <dbReference type="Proteomes" id="UP000292958"/>
    </source>
</evidence>
<feature type="domain" description="Type IV secretion system coupling protein TraD DNA-binding" evidence="8">
    <location>
        <begin position="216"/>
        <end position="578"/>
    </location>
</feature>
<name>A0A4Q7YSC6_9BACT</name>
<proteinExistence type="predicted"/>
<evidence type="ECO:0000259" key="8">
    <source>
        <dbReference type="Pfam" id="PF10412"/>
    </source>
</evidence>
<dbReference type="InterPro" id="IPR051539">
    <property type="entry name" value="T4SS-coupling_protein"/>
</dbReference>
<dbReference type="InterPro" id="IPR019476">
    <property type="entry name" value="T4SS_TraD_DNA-bd"/>
</dbReference>
<feature type="transmembrane region" description="Helical" evidence="7">
    <location>
        <begin position="21"/>
        <end position="42"/>
    </location>
</feature>
<dbReference type="Proteomes" id="UP000292958">
    <property type="component" value="Unassembled WGS sequence"/>
</dbReference>
<keyword evidence="2" id="KW-1003">Cell membrane</keyword>
<keyword evidence="4 7" id="KW-1133">Transmembrane helix</keyword>
<protein>
    <submittedName>
        <fullName evidence="9">Type IV secretory pathway TraG/TraD family ATPase VirD4</fullName>
    </submittedName>
</protein>
<dbReference type="CDD" id="cd01127">
    <property type="entry name" value="TrwB_TraG_TraD_VirD4"/>
    <property type="match status" value="1"/>
</dbReference>
<keyword evidence="5 7" id="KW-0472">Membrane</keyword>
<keyword evidence="10" id="KW-1185">Reference proteome</keyword>
<dbReference type="CDD" id="cd01120">
    <property type="entry name" value="RecA-like_superfamily"/>
    <property type="match status" value="1"/>
</dbReference>
<dbReference type="InterPro" id="IPR027417">
    <property type="entry name" value="P-loop_NTPase"/>
</dbReference>
<evidence type="ECO:0000256" key="4">
    <source>
        <dbReference type="ARBA" id="ARBA00022989"/>
    </source>
</evidence>
<dbReference type="PANTHER" id="PTHR37937">
    <property type="entry name" value="CONJUGATIVE TRANSFER: DNA TRANSPORT"/>
    <property type="match status" value="1"/>
</dbReference>
<sequence length="638" mass="73091">MANVEKWGRKESIIWPPRGFYNTYGAIFIGLVLMGFLIYLRFQFGMKPLERYYLLYYVRSVASIRPTAKYQLLFVSNGKQSRFASLADTEAGSTAQPDGKPIALQVSKLASQQGYDRIWREPGRMYVNKPLHTFFSQQVYSGYDLWQLFSTQIYFGGIAIVLILPFALPKDVKHRKELRYGRRLKGPNLVTAKEFNVAIQGDGIGIKTDDMDELLCIPALAENQHILVIGDTGSGKSSCIRQLAFRIQERGECAVIFDPAGEFIRQFYNEKRHDVVLNPLDERMPYWNPAEEVDDEAEALTLATSFYQPDKIPNQFFVESPQKIFAYLISREPKPTPEDLIEWMASKDKIEARLEDTEHSILVDRTAGPQRVGVLSSLNKIATTLRMLPTLKEAGNRQWNARSWCENRDGWIFLTSTVQTHEAIRPLHCVWLDMLILHLLGMRNKDQKRVWFFIDEMASLQRLPQLHTALTQNRKCENPIVLGFQGRSQLETRYGHDAEAMLSQPATKIFFRTDEPEAAKWISDNLGEIEIERLKETHYDGSRAGKNFTLERLREAMVMPSEIQGLPDLNAFLKYGNHIARFSMPFVKLDDKFDDFLPRKKRKIDPAKPPTTSTSKAKEASPETDIEPSADDLGMQVS</sequence>
<feature type="transmembrane region" description="Helical" evidence="7">
    <location>
        <begin position="145"/>
        <end position="168"/>
    </location>
</feature>
<dbReference type="AlphaFoldDB" id="A0A4Q7YSC6"/>
<accession>A0A4Q7YSC6</accession>
<evidence type="ECO:0000256" key="6">
    <source>
        <dbReference type="SAM" id="MobiDB-lite"/>
    </source>
</evidence>
<evidence type="ECO:0000313" key="9">
    <source>
        <dbReference type="EMBL" id="RZU40428.1"/>
    </source>
</evidence>